<gene>
    <name evidence="2" type="ORF">KC19_4G013700</name>
</gene>
<feature type="region of interest" description="Disordered" evidence="1">
    <location>
        <begin position="1"/>
        <end position="52"/>
    </location>
</feature>
<accession>A0A8T0I5E1</accession>
<reference evidence="2" key="1">
    <citation type="submission" date="2020-06" db="EMBL/GenBank/DDBJ databases">
        <title>WGS assembly of Ceratodon purpureus strain R40.</title>
        <authorList>
            <person name="Carey S.B."/>
            <person name="Jenkins J."/>
            <person name="Shu S."/>
            <person name="Lovell J.T."/>
            <person name="Sreedasyam A."/>
            <person name="Maumus F."/>
            <person name="Tiley G.P."/>
            <person name="Fernandez-Pozo N."/>
            <person name="Barry K."/>
            <person name="Chen C."/>
            <person name="Wang M."/>
            <person name="Lipzen A."/>
            <person name="Daum C."/>
            <person name="Saski C.A."/>
            <person name="Payton A.C."/>
            <person name="Mcbreen J.C."/>
            <person name="Conrad R.E."/>
            <person name="Kollar L.M."/>
            <person name="Olsson S."/>
            <person name="Huttunen S."/>
            <person name="Landis J.B."/>
            <person name="Wickett N.J."/>
            <person name="Johnson M.G."/>
            <person name="Rensing S.A."/>
            <person name="Grimwood J."/>
            <person name="Schmutz J."/>
            <person name="Mcdaniel S.F."/>
        </authorList>
    </citation>
    <scope>NUCLEOTIDE SEQUENCE</scope>
    <source>
        <strain evidence="2">R40</strain>
    </source>
</reference>
<organism evidence="2 3">
    <name type="scientific">Ceratodon purpureus</name>
    <name type="common">Fire moss</name>
    <name type="synonym">Dicranum purpureum</name>
    <dbReference type="NCBI Taxonomy" id="3225"/>
    <lineage>
        <taxon>Eukaryota</taxon>
        <taxon>Viridiplantae</taxon>
        <taxon>Streptophyta</taxon>
        <taxon>Embryophyta</taxon>
        <taxon>Bryophyta</taxon>
        <taxon>Bryophytina</taxon>
        <taxon>Bryopsida</taxon>
        <taxon>Dicranidae</taxon>
        <taxon>Pseudoditrichales</taxon>
        <taxon>Ditrichaceae</taxon>
        <taxon>Ceratodon</taxon>
    </lineage>
</organism>
<dbReference type="Proteomes" id="UP000822688">
    <property type="component" value="Chromosome 4"/>
</dbReference>
<sequence>MPTHCPQTHKTTHTCPGNTSNHPSNPPPEARPPRCPIQTSPPTHSSSHLISSHHHWFHTKHYIEAASDHRNSPANNMRKKLDVVLWSET</sequence>
<comment type="caution">
    <text evidence="2">The sequence shown here is derived from an EMBL/GenBank/DDBJ whole genome shotgun (WGS) entry which is preliminary data.</text>
</comment>
<name>A0A8T0I5E1_CERPU</name>
<evidence type="ECO:0000256" key="1">
    <source>
        <dbReference type="SAM" id="MobiDB-lite"/>
    </source>
</evidence>
<feature type="compositionally biased region" description="Pro residues" evidence="1">
    <location>
        <begin position="24"/>
        <end position="35"/>
    </location>
</feature>
<feature type="compositionally biased region" description="Polar residues" evidence="1">
    <location>
        <begin position="1"/>
        <end position="22"/>
    </location>
</feature>
<dbReference type="AlphaFoldDB" id="A0A8T0I5E1"/>
<keyword evidence="3" id="KW-1185">Reference proteome</keyword>
<proteinExistence type="predicted"/>
<evidence type="ECO:0000313" key="2">
    <source>
        <dbReference type="EMBL" id="KAG0578316.1"/>
    </source>
</evidence>
<evidence type="ECO:0000313" key="3">
    <source>
        <dbReference type="Proteomes" id="UP000822688"/>
    </source>
</evidence>
<dbReference type="EMBL" id="CM026424">
    <property type="protein sequence ID" value="KAG0578316.1"/>
    <property type="molecule type" value="Genomic_DNA"/>
</dbReference>
<protein>
    <submittedName>
        <fullName evidence="2">Uncharacterized protein</fullName>
    </submittedName>
</protein>